<feature type="signal peptide" evidence="2">
    <location>
        <begin position="1"/>
        <end position="23"/>
    </location>
</feature>
<comment type="caution">
    <text evidence="3">The sequence shown here is derived from an EMBL/GenBank/DDBJ whole genome shotgun (WGS) entry which is preliminary data.</text>
</comment>
<organism evidence="3 4">
    <name type="scientific">Erythrobacter crassostreae</name>
    <dbReference type="NCBI Taxonomy" id="2828328"/>
    <lineage>
        <taxon>Bacteria</taxon>
        <taxon>Pseudomonadati</taxon>
        <taxon>Pseudomonadota</taxon>
        <taxon>Alphaproteobacteria</taxon>
        <taxon>Sphingomonadales</taxon>
        <taxon>Erythrobacteraceae</taxon>
        <taxon>Erythrobacter/Porphyrobacter group</taxon>
        <taxon>Erythrobacter</taxon>
    </lineage>
</organism>
<accession>A0A9X1JP06</accession>
<keyword evidence="1" id="KW-0812">Transmembrane</keyword>
<keyword evidence="1" id="KW-0472">Membrane</keyword>
<gene>
    <name evidence="3" type="ORF">KCG46_11595</name>
</gene>
<reference evidence="3" key="1">
    <citation type="submission" date="2021-04" db="EMBL/GenBank/DDBJ databases">
        <authorList>
            <person name="Pira H."/>
            <person name="Risdian C."/>
            <person name="Wink J."/>
        </authorList>
    </citation>
    <scope>NUCLEOTIDE SEQUENCE</scope>
    <source>
        <strain evidence="3">WH158</strain>
    </source>
</reference>
<evidence type="ECO:0000256" key="2">
    <source>
        <dbReference type="SAM" id="SignalP"/>
    </source>
</evidence>
<dbReference type="AlphaFoldDB" id="A0A9X1JP06"/>
<evidence type="ECO:0000313" key="4">
    <source>
        <dbReference type="Proteomes" id="UP001138681"/>
    </source>
</evidence>
<protein>
    <submittedName>
        <fullName evidence="3">Uncharacterized protein</fullName>
    </submittedName>
</protein>
<dbReference type="EMBL" id="JAGSPC010000003">
    <property type="protein sequence ID" value="MBV7260213.1"/>
    <property type="molecule type" value="Genomic_DNA"/>
</dbReference>
<keyword evidence="2" id="KW-0732">Signal</keyword>
<proteinExistence type="predicted"/>
<sequence length="62" mass="6631">MNSSVLILAIAGLFCFFAGAYLAATNDNRTTGIVLMSMGLLFQVVCLRQLKMNKTKDDGDAG</sequence>
<keyword evidence="4" id="KW-1185">Reference proteome</keyword>
<keyword evidence="1" id="KW-1133">Transmembrane helix</keyword>
<evidence type="ECO:0000256" key="1">
    <source>
        <dbReference type="SAM" id="Phobius"/>
    </source>
</evidence>
<feature type="transmembrane region" description="Helical" evidence="1">
    <location>
        <begin position="32"/>
        <end position="50"/>
    </location>
</feature>
<dbReference type="RefSeq" id="WP_218405595.1">
    <property type="nucleotide sequence ID" value="NZ_JAGSPC010000003.1"/>
</dbReference>
<evidence type="ECO:0000313" key="3">
    <source>
        <dbReference type="EMBL" id="MBV7260213.1"/>
    </source>
</evidence>
<name>A0A9X1JP06_9SPHN</name>
<dbReference type="Proteomes" id="UP001138681">
    <property type="component" value="Unassembled WGS sequence"/>
</dbReference>
<feature type="chain" id="PRO_5040851494" evidence="2">
    <location>
        <begin position="24"/>
        <end position="62"/>
    </location>
</feature>